<organism evidence="2 3">
    <name type="scientific">Altererythrobacter lutimaris</name>
    <dbReference type="NCBI Taxonomy" id="2743979"/>
    <lineage>
        <taxon>Bacteria</taxon>
        <taxon>Pseudomonadati</taxon>
        <taxon>Pseudomonadota</taxon>
        <taxon>Alphaproteobacteria</taxon>
        <taxon>Sphingomonadales</taxon>
        <taxon>Erythrobacteraceae</taxon>
        <taxon>Altererythrobacter</taxon>
    </lineage>
</organism>
<keyword evidence="3" id="KW-1185">Reference proteome</keyword>
<gene>
    <name evidence="2" type="ORF">HUO12_12805</name>
</gene>
<dbReference type="PROSITE" id="PS00018">
    <property type="entry name" value="EF_HAND_1"/>
    <property type="match status" value="1"/>
</dbReference>
<evidence type="ECO:0000313" key="2">
    <source>
        <dbReference type="EMBL" id="NVE95780.1"/>
    </source>
</evidence>
<dbReference type="EMBL" id="JABWTA010000001">
    <property type="protein sequence ID" value="NVE95780.1"/>
    <property type="molecule type" value="Genomic_DNA"/>
</dbReference>
<accession>A0A850HDQ8</accession>
<dbReference type="Proteomes" id="UP000546031">
    <property type="component" value="Unassembled WGS sequence"/>
</dbReference>
<dbReference type="AlphaFoldDB" id="A0A850HDQ8"/>
<keyword evidence="1" id="KW-1133">Transmembrane helix</keyword>
<sequence>MQGSILYSIKYDLGGAIDSASLTSAFAALEKEFAGAKPRESDLAVFNLSYLSRAPLKYVISVEQIEIGGAVWELRTEVDPAGLIGFWLRSPLENSKTGATLATRLLARHEAFLDDKNRDYMLYLHQHGETRGRLQGMALPEGRAYVDFGIRVERIIEILSPFLEHRKRYKFHDFRPIFLLDDEAYGSESCCMLLLQLNPIAAGSAARFQDVAQMPSSITGSKGRFLCNTWSFAVREDAWTNELEQMFSHAHSHWFMIHGAIFEIKDIEAFIDEMTDGDRRVDANLLHRFERFLAARKNKMFASIFAAQNSDFITKNAQYRDDLDIFMRDFGIDRQIVILRDFVDRIANLIAEHTNYQALLESRALNRNTKMLEILFLLNTIAGIAAFAPSLYAPDLSNELIFDLPRVLALSLVVFSFLFYFFVIAVGRWLSHRDQNSNQEIDWREFLEN</sequence>
<dbReference type="RefSeq" id="WP_176273971.1">
    <property type="nucleotide sequence ID" value="NZ_JABWTA010000001.1"/>
</dbReference>
<comment type="caution">
    <text evidence="2">The sequence shown here is derived from an EMBL/GenBank/DDBJ whole genome shotgun (WGS) entry which is preliminary data.</text>
</comment>
<proteinExistence type="predicted"/>
<feature type="transmembrane region" description="Helical" evidence="1">
    <location>
        <begin position="372"/>
        <end position="392"/>
    </location>
</feature>
<evidence type="ECO:0000256" key="1">
    <source>
        <dbReference type="SAM" id="Phobius"/>
    </source>
</evidence>
<reference evidence="2 3" key="1">
    <citation type="submission" date="2020-06" db="EMBL/GenBank/DDBJ databases">
        <title>Altererythrobacter lutimaris sp. nov., a marine bacterium isolated from a tidal flat.</title>
        <authorList>
            <person name="Kim D."/>
            <person name="Yoo Y."/>
            <person name="Kim J.-J."/>
        </authorList>
    </citation>
    <scope>NUCLEOTIDE SEQUENCE [LARGE SCALE GENOMIC DNA]</scope>
    <source>
        <strain evidence="2 3">JGD-16</strain>
    </source>
</reference>
<keyword evidence="1" id="KW-0812">Transmembrane</keyword>
<feature type="transmembrane region" description="Helical" evidence="1">
    <location>
        <begin position="407"/>
        <end position="430"/>
    </location>
</feature>
<evidence type="ECO:0008006" key="4">
    <source>
        <dbReference type="Google" id="ProtNLM"/>
    </source>
</evidence>
<name>A0A850HDQ8_9SPHN</name>
<keyword evidence="1" id="KW-0472">Membrane</keyword>
<evidence type="ECO:0000313" key="3">
    <source>
        <dbReference type="Proteomes" id="UP000546031"/>
    </source>
</evidence>
<dbReference type="InterPro" id="IPR018247">
    <property type="entry name" value="EF_Hand_1_Ca_BS"/>
</dbReference>
<protein>
    <recommendedName>
        <fullName evidence="4">CorA-like Mg2+ transporter protein</fullName>
    </recommendedName>
</protein>